<reference evidence="1" key="1">
    <citation type="submission" date="2021-01" db="EMBL/GenBank/DDBJ databases">
        <authorList>
            <person name="Corre E."/>
            <person name="Pelletier E."/>
            <person name="Niang G."/>
            <person name="Scheremetjew M."/>
            <person name="Finn R."/>
            <person name="Kale V."/>
            <person name="Holt S."/>
            <person name="Cochrane G."/>
            <person name="Meng A."/>
            <person name="Brown T."/>
            <person name="Cohen L."/>
        </authorList>
    </citation>
    <scope>NUCLEOTIDE SEQUENCE</scope>
    <source>
        <strain evidence="1">OF101</strain>
    </source>
</reference>
<dbReference type="EMBL" id="HBGE01019451">
    <property type="protein sequence ID" value="CAD9109519.1"/>
    <property type="molecule type" value="Transcribed_RNA"/>
</dbReference>
<proteinExistence type="predicted"/>
<name>A0A7S1PYM6_ALECA</name>
<organism evidence="1">
    <name type="scientific">Alexandrium catenella</name>
    <name type="common">Red tide dinoflagellate</name>
    <name type="synonym">Gonyaulax catenella</name>
    <dbReference type="NCBI Taxonomy" id="2925"/>
    <lineage>
        <taxon>Eukaryota</taxon>
        <taxon>Sar</taxon>
        <taxon>Alveolata</taxon>
        <taxon>Dinophyceae</taxon>
        <taxon>Gonyaulacales</taxon>
        <taxon>Pyrocystaceae</taxon>
        <taxon>Alexandrium</taxon>
    </lineage>
</organism>
<gene>
    <name evidence="1" type="ORF">ACAT0790_LOCUS11663</name>
</gene>
<evidence type="ECO:0000313" key="1">
    <source>
        <dbReference type="EMBL" id="CAD9109519.1"/>
    </source>
</evidence>
<protein>
    <submittedName>
        <fullName evidence="1">Uncharacterized protein</fullName>
    </submittedName>
</protein>
<sequence>MAITAEQFATTLENMTRAWEAVPEAERLPKDEERSFFDGCKGACLEMVQRWHGGESSHPDRLELASEYANSDEGMKKLIDDLFKIRDDPFVQAADLKLRLIKYTAPPRD</sequence>
<dbReference type="AlphaFoldDB" id="A0A7S1PYM6"/>
<accession>A0A7S1PYM6</accession>